<feature type="coiled-coil region" evidence="1">
    <location>
        <begin position="134"/>
        <end position="168"/>
    </location>
</feature>
<dbReference type="PANTHER" id="PTHR30386">
    <property type="entry name" value="MEMBRANE FUSION SUBUNIT OF EMRAB-TOLC MULTIDRUG EFFLUX PUMP"/>
    <property type="match status" value="1"/>
</dbReference>
<feature type="transmembrane region" description="Helical" evidence="2">
    <location>
        <begin position="31"/>
        <end position="54"/>
    </location>
</feature>
<dbReference type="PANTHER" id="PTHR30386:SF28">
    <property type="entry name" value="EXPORTED PROTEIN"/>
    <property type="match status" value="1"/>
</dbReference>
<name>A0A318MX86_FRIPE</name>
<keyword evidence="2" id="KW-0472">Membrane</keyword>
<dbReference type="EMBL" id="QGLM01000013">
    <property type="protein sequence ID" value="PXY95446.1"/>
    <property type="molecule type" value="Genomic_DNA"/>
</dbReference>
<organism evidence="4 5">
    <name type="scientific">Frischella perrara</name>
    <dbReference type="NCBI Taxonomy" id="1267021"/>
    <lineage>
        <taxon>Bacteria</taxon>
        <taxon>Pseudomonadati</taxon>
        <taxon>Pseudomonadota</taxon>
        <taxon>Gammaproteobacteria</taxon>
        <taxon>Orbales</taxon>
        <taxon>Orbaceae</taxon>
        <taxon>Frischella</taxon>
    </lineage>
</organism>
<accession>A0A318MX86</accession>
<gene>
    <name evidence="4" type="ORF">DKK76_06640</name>
</gene>
<dbReference type="PRINTS" id="PR01490">
    <property type="entry name" value="RTXTOXIND"/>
</dbReference>
<dbReference type="Gene3D" id="2.40.30.170">
    <property type="match status" value="1"/>
</dbReference>
<evidence type="ECO:0000313" key="4">
    <source>
        <dbReference type="EMBL" id="PXY95446.1"/>
    </source>
</evidence>
<dbReference type="AlphaFoldDB" id="A0A318MX86"/>
<keyword evidence="2" id="KW-1133">Transmembrane helix</keyword>
<comment type="caution">
    <text evidence="4">The sequence shown here is derived from an EMBL/GenBank/DDBJ whole genome shotgun (WGS) entry which is preliminary data.</text>
</comment>
<keyword evidence="1" id="KW-0175">Coiled coil</keyword>
<evidence type="ECO:0000259" key="3">
    <source>
        <dbReference type="Pfam" id="PF26002"/>
    </source>
</evidence>
<evidence type="ECO:0000256" key="1">
    <source>
        <dbReference type="SAM" id="Coils"/>
    </source>
</evidence>
<dbReference type="InterPro" id="IPR050739">
    <property type="entry name" value="MFP"/>
</dbReference>
<dbReference type="Pfam" id="PF26002">
    <property type="entry name" value="Beta-barrel_AprE"/>
    <property type="match status" value="1"/>
</dbReference>
<sequence length="420" mass="48266">MNKPNKSLFRKECIEHNKPTLIGQIMLTSPFSINLIIIFFILIFIAIIYLFVFFEYGRKINVKGALLPKEGVITILPSENSIVDQVLVKENQEVKMGEPLFILRNLKYSTTYDAVKKYLLSRKNSLTIEHNLQLEQNRVKIISAQQTKKNLEEEKKILEAQIVVQTEKVQITDDTLEKYNRLYSVNAVSEIEFNNRRSESLDQKSLLFDLEQKLASVNRYINDLETELLQIPLEEQKEISIFENEIEAIEKELVENNAFKFTTVFAPKDGIIGNILVSKGQSVYENMLMATVLPNNPTLEANLFIPSSAIGFIEEGLSVSLRYDAFPYQKFGQQSGIVIDVANNAIHSSELKSLGIYSQLFSNEKDTYYRIKVKLNNQDILAYGKHYPLKIGMSLESNIILDKRKIYEWIFEPLISIQGI</sequence>
<evidence type="ECO:0000313" key="5">
    <source>
        <dbReference type="Proteomes" id="UP000247838"/>
    </source>
</evidence>
<dbReference type="RefSeq" id="WP_110443644.1">
    <property type="nucleotide sequence ID" value="NZ_CAMKYU010000004.1"/>
</dbReference>
<feature type="domain" description="AprE-like beta-barrel" evidence="3">
    <location>
        <begin position="302"/>
        <end position="400"/>
    </location>
</feature>
<protein>
    <recommendedName>
        <fullName evidence="3">AprE-like beta-barrel domain-containing protein</fullName>
    </recommendedName>
</protein>
<reference evidence="4 5" key="1">
    <citation type="submission" date="2018-05" db="EMBL/GenBank/DDBJ databases">
        <title>Reference genomes for bee gut microbiota database.</title>
        <authorList>
            <person name="Ellegaard K.M."/>
        </authorList>
    </citation>
    <scope>NUCLEOTIDE SEQUENCE [LARGE SCALE GENOMIC DNA]</scope>
    <source>
        <strain evidence="4 5">ESL0167</strain>
    </source>
</reference>
<keyword evidence="2" id="KW-0812">Transmembrane</keyword>
<dbReference type="InterPro" id="IPR058982">
    <property type="entry name" value="Beta-barrel_AprE"/>
</dbReference>
<proteinExistence type="predicted"/>
<dbReference type="Proteomes" id="UP000247838">
    <property type="component" value="Unassembled WGS sequence"/>
</dbReference>
<evidence type="ECO:0000256" key="2">
    <source>
        <dbReference type="SAM" id="Phobius"/>
    </source>
</evidence>